<keyword evidence="4" id="KW-0812">Transmembrane</keyword>
<evidence type="ECO:0000313" key="6">
    <source>
        <dbReference type="Proteomes" id="UP001341245"/>
    </source>
</evidence>
<protein>
    <recommendedName>
        <fullName evidence="2">Altered inheritance of mitochondria protein 6</fullName>
    </recommendedName>
</protein>
<comment type="caution">
    <text evidence="5">The sequence shown here is derived from an EMBL/GenBank/DDBJ whole genome shotgun (WGS) entry which is preliminary data.</text>
</comment>
<sequence length="481" mass="54226">MATSVLEITPSLERSIPREPSPSEVEDGYYQPIPSRRWYHLILDTLTPMTLRLRSQPQPHPHHPFVSHRPHASTSSQSKQEYIITEAAISESGRDSLIDKRLRILAVVKLAFIIVPVTILCLFGLLHIVSYLFYGNPLLVETDLNFLPDWGHAGKIGDGLAHYPTDATRDVMPIPVHSHNDYWRRIPLYEALHYGCTGVEADVWHIGDELFVGHSTSSLTPNRTFRNLYVNPLIALLDKQNPQTSFTNTKNHGVFDEDPDQTLVLLVDMKTHGPDTFVKVQEQLEGLRSKGYLTYFNGTHTVPGAITVVGTGNTPFDLLTANTAYRDIFYDAPLGMLYEPSPISLPDIDIDPELNGLGEVNHHRHHPSSGQGKTGLPANTPASAFNNQTSYYASINFKKSIGHVWRGRLSHKQLNLIRGQIRGAKKAGLKARYWNAPSWPVSLRNHIWHILVQEGVGMLNADDLEGAAVEDWRRWKREWYV</sequence>
<proteinExistence type="inferred from homology"/>
<evidence type="ECO:0000256" key="2">
    <source>
        <dbReference type="ARBA" id="ARBA00014286"/>
    </source>
</evidence>
<dbReference type="Proteomes" id="UP001341245">
    <property type="component" value="Unassembled WGS sequence"/>
</dbReference>
<feature type="region of interest" description="Disordered" evidence="3">
    <location>
        <begin position="1"/>
        <end position="26"/>
    </location>
</feature>
<dbReference type="PANTHER" id="PTHR31571">
    <property type="entry name" value="ALTERED INHERITANCE OF MITOCHONDRIA PROTEIN 6"/>
    <property type="match status" value="1"/>
</dbReference>
<dbReference type="InterPro" id="IPR051236">
    <property type="entry name" value="HAT_RTT109-like"/>
</dbReference>
<accession>A0ABR0TKG7</accession>
<keyword evidence="6" id="KW-1185">Reference proteome</keyword>
<feature type="transmembrane region" description="Helical" evidence="4">
    <location>
        <begin position="110"/>
        <end position="134"/>
    </location>
</feature>
<evidence type="ECO:0000256" key="1">
    <source>
        <dbReference type="ARBA" id="ARBA00008858"/>
    </source>
</evidence>
<gene>
    <name evidence="5" type="ORF">QM012_007683</name>
</gene>
<organism evidence="5 6">
    <name type="scientific">Aureobasidium pullulans</name>
    <name type="common">Black yeast</name>
    <name type="synonym">Pullularia pullulans</name>
    <dbReference type="NCBI Taxonomy" id="5580"/>
    <lineage>
        <taxon>Eukaryota</taxon>
        <taxon>Fungi</taxon>
        <taxon>Dikarya</taxon>
        <taxon>Ascomycota</taxon>
        <taxon>Pezizomycotina</taxon>
        <taxon>Dothideomycetes</taxon>
        <taxon>Dothideomycetidae</taxon>
        <taxon>Dothideales</taxon>
        <taxon>Saccotheciaceae</taxon>
        <taxon>Aureobasidium</taxon>
    </lineage>
</organism>
<feature type="compositionally biased region" description="Basic residues" evidence="3">
    <location>
        <begin position="60"/>
        <end position="71"/>
    </location>
</feature>
<dbReference type="SUPFAM" id="SSF51695">
    <property type="entry name" value="PLC-like phosphodiesterases"/>
    <property type="match status" value="1"/>
</dbReference>
<name>A0ABR0TKG7_AURPU</name>
<evidence type="ECO:0000313" key="5">
    <source>
        <dbReference type="EMBL" id="KAK6004904.1"/>
    </source>
</evidence>
<dbReference type="InterPro" id="IPR017946">
    <property type="entry name" value="PLC-like_Pdiesterase_TIM-brl"/>
</dbReference>
<reference evidence="5 6" key="1">
    <citation type="submission" date="2023-11" db="EMBL/GenBank/DDBJ databases">
        <title>Draft genome sequence and annotation of the polyextremotolerant black yeast-like fungus Aureobasidium pullulans NRRL 62042.</title>
        <authorList>
            <person name="Dielentheis-Frenken M.R.E."/>
            <person name="Wibberg D."/>
            <person name="Blank L.M."/>
            <person name="Tiso T."/>
        </authorList>
    </citation>
    <scope>NUCLEOTIDE SEQUENCE [LARGE SCALE GENOMIC DNA]</scope>
    <source>
        <strain evidence="5 6">NRRL 62042</strain>
    </source>
</reference>
<dbReference type="PANTHER" id="PTHR31571:SF1">
    <property type="entry name" value="ALTERED INHERITANCE OF MITOCHONDRIA PROTEIN 6"/>
    <property type="match status" value="1"/>
</dbReference>
<evidence type="ECO:0000256" key="3">
    <source>
        <dbReference type="SAM" id="MobiDB-lite"/>
    </source>
</evidence>
<evidence type="ECO:0000256" key="4">
    <source>
        <dbReference type="SAM" id="Phobius"/>
    </source>
</evidence>
<dbReference type="EMBL" id="JASGXD010000006">
    <property type="protein sequence ID" value="KAK6004904.1"/>
    <property type="molecule type" value="Genomic_DNA"/>
</dbReference>
<keyword evidence="4" id="KW-0472">Membrane</keyword>
<feature type="region of interest" description="Disordered" evidence="3">
    <location>
        <begin position="53"/>
        <end position="77"/>
    </location>
</feature>
<comment type="similarity">
    <text evidence="1">Belongs to the AIM6 family.</text>
</comment>
<keyword evidence="4" id="KW-1133">Transmembrane helix</keyword>